<accession>A0A239LYE1</accession>
<organism evidence="2 3">
    <name type="scientific">Ekhidna lutea</name>
    <dbReference type="NCBI Taxonomy" id="447679"/>
    <lineage>
        <taxon>Bacteria</taxon>
        <taxon>Pseudomonadati</taxon>
        <taxon>Bacteroidota</taxon>
        <taxon>Cytophagia</taxon>
        <taxon>Cytophagales</taxon>
        <taxon>Reichenbachiellaceae</taxon>
        <taxon>Ekhidna</taxon>
    </lineage>
</organism>
<evidence type="ECO:0000313" key="3">
    <source>
        <dbReference type="Proteomes" id="UP000198393"/>
    </source>
</evidence>
<dbReference type="Proteomes" id="UP000198393">
    <property type="component" value="Unassembled WGS sequence"/>
</dbReference>
<dbReference type="Gene3D" id="2.60.40.10">
    <property type="entry name" value="Immunoglobulins"/>
    <property type="match status" value="1"/>
</dbReference>
<sequence length="117" mass="12715">MRVVTLIMVLILGAVSIESAEAQLLPTKLRVTVIDGLGNFIEGATVTIYANEEDYLASENALAVQKTDKKGRVTFKDVEPKSYFVDARLGDKNNDGEGVKTGELSEGRINKVNTVIE</sequence>
<name>A0A239LYE1_EKHLU</name>
<keyword evidence="1" id="KW-0732">Signal</keyword>
<evidence type="ECO:0000313" key="2">
    <source>
        <dbReference type="EMBL" id="SNT35677.1"/>
    </source>
</evidence>
<proteinExistence type="predicted"/>
<dbReference type="RefSeq" id="WP_245811344.1">
    <property type="nucleotide sequence ID" value="NZ_FZPD01000006.1"/>
</dbReference>
<keyword evidence="3" id="KW-1185">Reference proteome</keyword>
<dbReference type="EMBL" id="FZPD01000006">
    <property type="protein sequence ID" value="SNT35677.1"/>
    <property type="molecule type" value="Genomic_DNA"/>
</dbReference>
<gene>
    <name evidence="2" type="ORF">SAMN05421640_3507</name>
</gene>
<evidence type="ECO:0008006" key="4">
    <source>
        <dbReference type="Google" id="ProtNLM"/>
    </source>
</evidence>
<feature type="chain" id="PRO_5013371679" description="Carboxypeptidase regulatory-like domain-containing protein" evidence="1">
    <location>
        <begin position="23"/>
        <end position="117"/>
    </location>
</feature>
<feature type="signal peptide" evidence="1">
    <location>
        <begin position="1"/>
        <end position="22"/>
    </location>
</feature>
<dbReference type="AlphaFoldDB" id="A0A239LYE1"/>
<dbReference type="InterPro" id="IPR013783">
    <property type="entry name" value="Ig-like_fold"/>
</dbReference>
<dbReference type="SUPFAM" id="SSF49478">
    <property type="entry name" value="Cna protein B-type domain"/>
    <property type="match status" value="1"/>
</dbReference>
<evidence type="ECO:0000256" key="1">
    <source>
        <dbReference type="SAM" id="SignalP"/>
    </source>
</evidence>
<protein>
    <recommendedName>
        <fullName evidence="4">Carboxypeptidase regulatory-like domain-containing protein</fullName>
    </recommendedName>
</protein>
<reference evidence="2 3" key="1">
    <citation type="submission" date="2017-06" db="EMBL/GenBank/DDBJ databases">
        <authorList>
            <person name="Kim H.J."/>
            <person name="Triplett B.A."/>
        </authorList>
    </citation>
    <scope>NUCLEOTIDE SEQUENCE [LARGE SCALE GENOMIC DNA]</scope>
    <source>
        <strain evidence="2 3">DSM 19307</strain>
    </source>
</reference>